<name>A0ABX2AS52_9BACT</name>
<proteinExistence type="predicted"/>
<organism evidence="1 2">
    <name type="scientific">Xylanibacter rodentium</name>
    <dbReference type="NCBI Taxonomy" id="2736289"/>
    <lineage>
        <taxon>Bacteria</taxon>
        <taxon>Pseudomonadati</taxon>
        <taxon>Bacteroidota</taxon>
        <taxon>Bacteroidia</taxon>
        <taxon>Bacteroidales</taxon>
        <taxon>Prevotellaceae</taxon>
        <taxon>Xylanibacter</taxon>
    </lineage>
</organism>
<comment type="caution">
    <text evidence="1">The sequence shown here is derived from an EMBL/GenBank/DDBJ whole genome shotgun (WGS) entry which is preliminary data.</text>
</comment>
<gene>
    <name evidence="1" type="ORF">HPS55_04300</name>
</gene>
<sequence>MKLQTLCFEGDYTLEKREKEKSNYCYVNLYAVTFGIAQYILTELMPIDLDGCGKLTVCANIEPQNEAYEVGYHTVPGMGVSWYNLDIETSRRLYNLKRFCKAFSEELSNEFEDCVANIIMDILVEIDRMQGGKNRLAERRNDILERMKECGCEKEILLEKYSKLSRDRKYRAMVYRCIGHGIGDAIRVDLVNCATREVVVSKWLHDELPNTIDMAGAVTKTAWDGDAFNVTFYRRSPSWTETVELPENES</sequence>
<protein>
    <recommendedName>
        <fullName evidence="3">Cyclodipeptide synthase</fullName>
    </recommendedName>
</protein>
<dbReference type="RefSeq" id="WP_172176119.1">
    <property type="nucleotide sequence ID" value="NZ_CASGIA010000004.1"/>
</dbReference>
<evidence type="ECO:0008006" key="3">
    <source>
        <dbReference type="Google" id="ProtNLM"/>
    </source>
</evidence>
<reference evidence="1 2" key="1">
    <citation type="submission" date="2020-05" db="EMBL/GenBank/DDBJ databases">
        <title>Distinct polysaccharide utilization as determinants for interspecies competition between intestinal Prevotella spp.</title>
        <authorList>
            <person name="Galvez E.J.C."/>
            <person name="Iljazovic A."/>
            <person name="Strowig T."/>
        </authorList>
    </citation>
    <scope>NUCLEOTIDE SEQUENCE [LARGE SCALE GENOMIC DNA]</scope>
    <source>
        <strain evidence="1 2">PROD</strain>
    </source>
</reference>
<evidence type="ECO:0000313" key="1">
    <source>
        <dbReference type="EMBL" id="NPE13557.1"/>
    </source>
</evidence>
<evidence type="ECO:0000313" key="2">
    <source>
        <dbReference type="Proteomes" id="UP001193734"/>
    </source>
</evidence>
<dbReference type="Proteomes" id="UP001193734">
    <property type="component" value="Unassembled WGS sequence"/>
</dbReference>
<dbReference type="GeneID" id="82156982"/>
<keyword evidence="2" id="KW-1185">Reference proteome</keyword>
<dbReference type="EMBL" id="JABKKE010000005">
    <property type="protein sequence ID" value="NPE13557.1"/>
    <property type="molecule type" value="Genomic_DNA"/>
</dbReference>
<accession>A0ABX2AS52</accession>